<dbReference type="NCBIfam" id="TIGR00756">
    <property type="entry name" value="PPR"/>
    <property type="match status" value="5"/>
</dbReference>
<dbReference type="AlphaFoldDB" id="A0AAV0EL01"/>
<evidence type="ECO:0000256" key="2">
    <source>
        <dbReference type="PROSITE-ProRule" id="PRU00708"/>
    </source>
</evidence>
<accession>A0AAV0EL01</accession>
<dbReference type="GO" id="GO:0009451">
    <property type="term" value="P:RNA modification"/>
    <property type="evidence" value="ECO:0007669"/>
    <property type="project" value="InterPro"/>
</dbReference>
<comment type="caution">
    <text evidence="3">The sequence shown here is derived from an EMBL/GenBank/DDBJ whole genome shotgun (WGS) entry which is preliminary data.</text>
</comment>
<gene>
    <name evidence="3" type="ORF">CEPIT_LOCUS24636</name>
</gene>
<feature type="repeat" description="PPR" evidence="2">
    <location>
        <begin position="248"/>
        <end position="282"/>
    </location>
</feature>
<name>A0AAV0EL01_9ASTE</name>
<protein>
    <recommendedName>
        <fullName evidence="5">Pentatricopeptide repeat-containing protein</fullName>
    </recommendedName>
</protein>
<feature type="repeat" description="PPR" evidence="2">
    <location>
        <begin position="513"/>
        <end position="543"/>
    </location>
</feature>
<dbReference type="Gene3D" id="1.25.40.10">
    <property type="entry name" value="Tetratricopeptide repeat domain"/>
    <property type="match status" value="5"/>
</dbReference>
<dbReference type="PANTHER" id="PTHR47926">
    <property type="entry name" value="PENTATRICOPEPTIDE REPEAT-CONTAINING PROTEIN"/>
    <property type="match status" value="1"/>
</dbReference>
<dbReference type="InterPro" id="IPR046848">
    <property type="entry name" value="E_motif"/>
</dbReference>
<dbReference type="InterPro" id="IPR011990">
    <property type="entry name" value="TPR-like_helical_dom_sf"/>
</dbReference>
<evidence type="ECO:0008006" key="5">
    <source>
        <dbReference type="Google" id="ProtNLM"/>
    </source>
</evidence>
<feature type="repeat" description="PPR" evidence="2">
    <location>
        <begin position="85"/>
        <end position="119"/>
    </location>
</feature>
<dbReference type="PANTHER" id="PTHR47926:SF419">
    <property type="entry name" value="(WILD MALAYSIAN BANANA) HYPOTHETICAL PROTEIN"/>
    <property type="match status" value="1"/>
</dbReference>
<keyword evidence="1" id="KW-0677">Repeat</keyword>
<dbReference type="InterPro" id="IPR002885">
    <property type="entry name" value="PPR_rpt"/>
</dbReference>
<sequence length="751" mass="85001">MRSVLKPLFALDTRKLKTYISKSLSLLNELSDERLATHGTLLHGHFIKMGISTQQHIAVKLLIMYLTLQKSDETNEMLKEFNGFNLVATNCLISANINCGKPDEARRLFDEMPNRNEVSWTALISGLLRYGRVEEALCYFRRNPFQNVISWTALISGLVQNGLKIEAIMLLPMMLQSGVIPNNVTFTSVIRACGELEDFELGMCLLGLVVKVGFEDNLAVSNAFITFYVRLSRGDLAKRTFDKMEKKDVVSWTAILDMYVEHGDLKEVREIFDEMPERNEVSWSAMISRYNHGGYVEEAANLFHQMVNKDGLRPNISCCSAVLSALGALKAVQAGRTIHSLILKLGYEKNNFVGSSLVDLYCKCGQTEFGFQAFDSILEKNTVCWNSMVSGYSLNGQSIEARKLFDLIPHKNNVSWNSLMTGYLECEEFDKLFEIFNEMIFSGEQPNKSTFSILLSACANQASSEKGKNLHCKLLKLGFQHDIFVDTALLDMYAKSGNIESSKKIFINMPNKNVISWTAMIQGLAENGFAEESLELFEQLEDTTPFSPNEYILLAVLFACSHCGLVDKGIYYFNSMQKVYSVTPNQRHYTCVVDMLSRSGYLTEAEKFISTMPFEPEANTWAALLSSCKTYGNEIMAEIVPNRYLQESGGYVLLSNVYASAGRWTDVLNTRKLMQEKGVKKCGGFSWIEVRSEQHVFYSLDGSHAESAEIYSILELLNSEMQILTRMHERPFNDKDFEKIIKGRQMQDFET</sequence>
<dbReference type="InterPro" id="IPR046960">
    <property type="entry name" value="PPR_At4g14850-like_plant"/>
</dbReference>
<dbReference type="FunFam" id="1.25.40.10:FF:000090">
    <property type="entry name" value="Pentatricopeptide repeat-containing protein, chloroplastic"/>
    <property type="match status" value="1"/>
</dbReference>
<feature type="repeat" description="PPR" evidence="2">
    <location>
        <begin position="412"/>
        <end position="446"/>
    </location>
</feature>
<dbReference type="Proteomes" id="UP001152523">
    <property type="component" value="Unassembled WGS sequence"/>
</dbReference>
<feature type="repeat" description="PPR" evidence="2">
    <location>
        <begin position="147"/>
        <end position="181"/>
    </location>
</feature>
<dbReference type="Pfam" id="PF01535">
    <property type="entry name" value="PPR"/>
    <property type="match status" value="10"/>
</dbReference>
<evidence type="ECO:0000313" key="3">
    <source>
        <dbReference type="EMBL" id="CAH9122665.1"/>
    </source>
</evidence>
<dbReference type="Pfam" id="PF20431">
    <property type="entry name" value="E_motif"/>
    <property type="match status" value="1"/>
</dbReference>
<dbReference type="EMBL" id="CAMAPF010000926">
    <property type="protein sequence ID" value="CAH9122665.1"/>
    <property type="molecule type" value="Genomic_DNA"/>
</dbReference>
<organism evidence="3 4">
    <name type="scientific">Cuscuta epithymum</name>
    <dbReference type="NCBI Taxonomy" id="186058"/>
    <lineage>
        <taxon>Eukaryota</taxon>
        <taxon>Viridiplantae</taxon>
        <taxon>Streptophyta</taxon>
        <taxon>Embryophyta</taxon>
        <taxon>Tracheophyta</taxon>
        <taxon>Spermatophyta</taxon>
        <taxon>Magnoliopsida</taxon>
        <taxon>eudicotyledons</taxon>
        <taxon>Gunneridae</taxon>
        <taxon>Pentapetalae</taxon>
        <taxon>asterids</taxon>
        <taxon>lamiids</taxon>
        <taxon>Solanales</taxon>
        <taxon>Convolvulaceae</taxon>
        <taxon>Cuscuteae</taxon>
        <taxon>Cuscuta</taxon>
        <taxon>Cuscuta subgen. Cuscuta</taxon>
    </lineage>
</organism>
<evidence type="ECO:0000313" key="4">
    <source>
        <dbReference type="Proteomes" id="UP001152523"/>
    </source>
</evidence>
<dbReference type="GO" id="GO:0003723">
    <property type="term" value="F:RNA binding"/>
    <property type="evidence" value="ECO:0007669"/>
    <property type="project" value="InterPro"/>
</dbReference>
<dbReference type="Pfam" id="PF13041">
    <property type="entry name" value="PPR_2"/>
    <property type="match status" value="2"/>
</dbReference>
<proteinExistence type="predicted"/>
<keyword evidence="4" id="KW-1185">Reference proteome</keyword>
<dbReference type="PROSITE" id="PS51375">
    <property type="entry name" value="PPR"/>
    <property type="match status" value="5"/>
</dbReference>
<reference evidence="3" key="1">
    <citation type="submission" date="2022-07" db="EMBL/GenBank/DDBJ databases">
        <authorList>
            <person name="Macas J."/>
            <person name="Novak P."/>
            <person name="Neumann P."/>
        </authorList>
    </citation>
    <scope>NUCLEOTIDE SEQUENCE</scope>
</reference>
<evidence type="ECO:0000256" key="1">
    <source>
        <dbReference type="ARBA" id="ARBA00022737"/>
    </source>
</evidence>